<gene>
    <name evidence="6" type="primary">Dwil\GK17914</name>
    <name evidence="6" type="ORF">Dwil_GK17914</name>
</gene>
<evidence type="ECO:0000256" key="1">
    <source>
        <dbReference type="ARBA" id="ARBA00010134"/>
    </source>
</evidence>
<dbReference type="KEGG" id="dwi:6646001"/>
<feature type="domain" description="Caspase family p10" evidence="4">
    <location>
        <begin position="449"/>
        <end position="523"/>
    </location>
</feature>
<dbReference type="EC" id="3.4.22.-" evidence="6"/>
<dbReference type="SMART" id="SM00115">
    <property type="entry name" value="CASc"/>
    <property type="match status" value="1"/>
</dbReference>
<reference evidence="6 7" key="1">
    <citation type="journal article" date="2007" name="Nature">
        <title>Evolution of genes and genomes on the Drosophila phylogeny.</title>
        <authorList>
            <consortium name="Drosophila 12 Genomes Consortium"/>
            <person name="Clark A.G."/>
            <person name="Eisen M.B."/>
            <person name="Smith D.R."/>
            <person name="Bergman C.M."/>
            <person name="Oliver B."/>
            <person name="Markow T.A."/>
            <person name="Kaufman T.C."/>
            <person name="Kellis M."/>
            <person name="Gelbart W."/>
            <person name="Iyer V.N."/>
            <person name="Pollard D.A."/>
            <person name="Sackton T.B."/>
            <person name="Larracuente A.M."/>
            <person name="Singh N.D."/>
            <person name="Abad J.P."/>
            <person name="Abt D.N."/>
            <person name="Adryan B."/>
            <person name="Aguade M."/>
            <person name="Akashi H."/>
            <person name="Anderson W.W."/>
            <person name="Aquadro C.F."/>
            <person name="Ardell D.H."/>
            <person name="Arguello R."/>
            <person name="Artieri C.G."/>
            <person name="Barbash D.A."/>
            <person name="Barker D."/>
            <person name="Barsanti P."/>
            <person name="Batterham P."/>
            <person name="Batzoglou S."/>
            <person name="Begun D."/>
            <person name="Bhutkar A."/>
            <person name="Blanco E."/>
            <person name="Bosak S.A."/>
            <person name="Bradley R.K."/>
            <person name="Brand A.D."/>
            <person name="Brent M.R."/>
            <person name="Brooks A.N."/>
            <person name="Brown R.H."/>
            <person name="Butlin R.K."/>
            <person name="Caggese C."/>
            <person name="Calvi B.R."/>
            <person name="Bernardo de Carvalho A."/>
            <person name="Caspi A."/>
            <person name="Castrezana S."/>
            <person name="Celniker S.E."/>
            <person name="Chang J.L."/>
            <person name="Chapple C."/>
            <person name="Chatterji S."/>
            <person name="Chinwalla A."/>
            <person name="Civetta A."/>
            <person name="Clifton S.W."/>
            <person name="Comeron J.M."/>
            <person name="Costello J.C."/>
            <person name="Coyne J.A."/>
            <person name="Daub J."/>
            <person name="David R.G."/>
            <person name="Delcher A.L."/>
            <person name="Delehaunty K."/>
            <person name="Do C.B."/>
            <person name="Ebling H."/>
            <person name="Edwards K."/>
            <person name="Eickbush T."/>
            <person name="Evans J.D."/>
            <person name="Filipski A."/>
            <person name="Findeiss S."/>
            <person name="Freyhult E."/>
            <person name="Fulton L."/>
            <person name="Fulton R."/>
            <person name="Garcia A.C."/>
            <person name="Gardiner A."/>
            <person name="Garfield D.A."/>
            <person name="Garvin B.E."/>
            <person name="Gibson G."/>
            <person name="Gilbert D."/>
            <person name="Gnerre S."/>
            <person name="Godfrey J."/>
            <person name="Good R."/>
            <person name="Gotea V."/>
            <person name="Gravely B."/>
            <person name="Greenberg A.J."/>
            <person name="Griffiths-Jones S."/>
            <person name="Gross S."/>
            <person name="Guigo R."/>
            <person name="Gustafson E.A."/>
            <person name="Haerty W."/>
            <person name="Hahn M.W."/>
            <person name="Halligan D.L."/>
            <person name="Halpern A.L."/>
            <person name="Halter G.M."/>
            <person name="Han M.V."/>
            <person name="Heger A."/>
            <person name="Hillier L."/>
            <person name="Hinrichs A.S."/>
            <person name="Holmes I."/>
            <person name="Hoskins R.A."/>
            <person name="Hubisz M.J."/>
            <person name="Hultmark D."/>
            <person name="Huntley M.A."/>
            <person name="Jaffe D.B."/>
            <person name="Jagadeeshan S."/>
            <person name="Jeck W.R."/>
            <person name="Johnson J."/>
            <person name="Jones C.D."/>
            <person name="Jordan W.C."/>
            <person name="Karpen G.H."/>
            <person name="Kataoka E."/>
            <person name="Keightley P.D."/>
            <person name="Kheradpour P."/>
            <person name="Kirkness E.F."/>
            <person name="Koerich L.B."/>
            <person name="Kristiansen K."/>
            <person name="Kudrna D."/>
            <person name="Kulathinal R.J."/>
            <person name="Kumar S."/>
            <person name="Kwok R."/>
            <person name="Lander E."/>
            <person name="Langley C.H."/>
            <person name="Lapoint R."/>
            <person name="Lazzaro B.P."/>
            <person name="Lee S.J."/>
            <person name="Levesque L."/>
            <person name="Li R."/>
            <person name="Lin C.F."/>
            <person name="Lin M.F."/>
            <person name="Lindblad-Toh K."/>
            <person name="Llopart A."/>
            <person name="Long M."/>
            <person name="Low L."/>
            <person name="Lozovsky E."/>
            <person name="Lu J."/>
            <person name="Luo M."/>
            <person name="Machado C.A."/>
            <person name="Makalowski W."/>
            <person name="Marzo M."/>
            <person name="Matsuda M."/>
            <person name="Matzkin L."/>
            <person name="McAllister B."/>
            <person name="McBride C.S."/>
            <person name="McKernan B."/>
            <person name="McKernan K."/>
            <person name="Mendez-Lago M."/>
            <person name="Minx P."/>
            <person name="Mollenhauer M.U."/>
            <person name="Montooth K."/>
            <person name="Mount S.M."/>
            <person name="Mu X."/>
            <person name="Myers E."/>
            <person name="Negre B."/>
            <person name="Newfeld S."/>
            <person name="Nielsen R."/>
            <person name="Noor M.A."/>
            <person name="O'Grady P."/>
            <person name="Pachter L."/>
            <person name="Papaceit M."/>
            <person name="Parisi M.J."/>
            <person name="Parisi M."/>
            <person name="Parts L."/>
            <person name="Pedersen J.S."/>
            <person name="Pesole G."/>
            <person name="Phillippy A.M."/>
            <person name="Ponting C.P."/>
            <person name="Pop M."/>
            <person name="Porcelli D."/>
            <person name="Powell J.R."/>
            <person name="Prohaska S."/>
            <person name="Pruitt K."/>
            <person name="Puig M."/>
            <person name="Quesneville H."/>
            <person name="Ram K.R."/>
            <person name="Rand D."/>
            <person name="Rasmussen M.D."/>
            <person name="Reed L.K."/>
            <person name="Reenan R."/>
            <person name="Reily A."/>
            <person name="Remington K.A."/>
            <person name="Rieger T.T."/>
            <person name="Ritchie M.G."/>
            <person name="Robin C."/>
            <person name="Rogers Y.H."/>
            <person name="Rohde C."/>
            <person name="Rozas J."/>
            <person name="Rubenfield M.J."/>
            <person name="Ruiz A."/>
            <person name="Russo S."/>
            <person name="Salzberg S.L."/>
            <person name="Sanchez-Gracia A."/>
            <person name="Saranga D.J."/>
            <person name="Sato H."/>
            <person name="Schaeffer S.W."/>
            <person name="Schatz M.C."/>
            <person name="Schlenke T."/>
            <person name="Schwartz R."/>
            <person name="Segarra C."/>
            <person name="Singh R.S."/>
            <person name="Sirot L."/>
            <person name="Sirota M."/>
            <person name="Sisneros N.B."/>
            <person name="Smith C.D."/>
            <person name="Smith T.F."/>
            <person name="Spieth J."/>
            <person name="Stage D.E."/>
            <person name="Stark A."/>
            <person name="Stephan W."/>
            <person name="Strausberg R.L."/>
            <person name="Strempel S."/>
            <person name="Sturgill D."/>
            <person name="Sutton G."/>
            <person name="Sutton G.G."/>
            <person name="Tao W."/>
            <person name="Teichmann S."/>
            <person name="Tobari Y.N."/>
            <person name="Tomimura Y."/>
            <person name="Tsolas J.M."/>
            <person name="Valente V.L."/>
            <person name="Venter E."/>
            <person name="Venter J.C."/>
            <person name="Vicario S."/>
            <person name="Vieira F.G."/>
            <person name="Vilella A.J."/>
            <person name="Villasante A."/>
            <person name="Walenz B."/>
            <person name="Wang J."/>
            <person name="Wasserman M."/>
            <person name="Watts T."/>
            <person name="Wilson D."/>
            <person name="Wilson R.K."/>
            <person name="Wing R.A."/>
            <person name="Wolfner M.F."/>
            <person name="Wong A."/>
            <person name="Wong G.K."/>
            <person name="Wu C.I."/>
            <person name="Wu G."/>
            <person name="Yamamoto D."/>
            <person name="Yang H.P."/>
            <person name="Yang S.P."/>
            <person name="Yorke J.A."/>
            <person name="Yoshida K."/>
            <person name="Zdobnov E."/>
            <person name="Zhang P."/>
            <person name="Zhang Y."/>
            <person name="Zimin A.V."/>
            <person name="Baldwin J."/>
            <person name="Abdouelleil A."/>
            <person name="Abdulkadir J."/>
            <person name="Abebe A."/>
            <person name="Abera B."/>
            <person name="Abreu J."/>
            <person name="Acer S.C."/>
            <person name="Aftuck L."/>
            <person name="Alexander A."/>
            <person name="An P."/>
            <person name="Anderson E."/>
            <person name="Anderson S."/>
            <person name="Arachi H."/>
            <person name="Azer M."/>
            <person name="Bachantsang P."/>
            <person name="Barry A."/>
            <person name="Bayul T."/>
            <person name="Berlin A."/>
            <person name="Bessette D."/>
            <person name="Bloom T."/>
            <person name="Blye J."/>
            <person name="Boguslavskiy L."/>
            <person name="Bonnet C."/>
            <person name="Boukhgalter B."/>
            <person name="Bourzgui I."/>
            <person name="Brown A."/>
            <person name="Cahill P."/>
            <person name="Channer S."/>
            <person name="Cheshatsang Y."/>
            <person name="Chuda L."/>
            <person name="Citroen M."/>
            <person name="Collymore A."/>
            <person name="Cooke P."/>
            <person name="Costello M."/>
            <person name="D'Aco K."/>
            <person name="Daza R."/>
            <person name="De Haan G."/>
            <person name="DeGray S."/>
            <person name="DeMaso C."/>
            <person name="Dhargay N."/>
            <person name="Dooley K."/>
            <person name="Dooley E."/>
            <person name="Doricent M."/>
            <person name="Dorje P."/>
            <person name="Dorjee K."/>
            <person name="Dupes A."/>
            <person name="Elong R."/>
            <person name="Falk J."/>
            <person name="Farina A."/>
            <person name="Faro S."/>
            <person name="Ferguson D."/>
            <person name="Fisher S."/>
            <person name="Foley C.D."/>
            <person name="Franke A."/>
            <person name="Friedrich D."/>
            <person name="Gadbois L."/>
            <person name="Gearin G."/>
            <person name="Gearin C.R."/>
            <person name="Giannoukos G."/>
            <person name="Goode T."/>
            <person name="Graham J."/>
            <person name="Grandbois E."/>
            <person name="Grewal S."/>
            <person name="Gyaltsen K."/>
            <person name="Hafez N."/>
            <person name="Hagos B."/>
            <person name="Hall J."/>
            <person name="Henson C."/>
            <person name="Hollinger A."/>
            <person name="Honan T."/>
            <person name="Huard M.D."/>
            <person name="Hughes L."/>
            <person name="Hurhula B."/>
            <person name="Husby M.E."/>
            <person name="Kamat A."/>
            <person name="Kanga B."/>
            <person name="Kashin S."/>
            <person name="Khazanovich D."/>
            <person name="Kisner P."/>
            <person name="Lance K."/>
            <person name="Lara M."/>
            <person name="Lee W."/>
            <person name="Lennon N."/>
            <person name="Letendre F."/>
            <person name="LeVine R."/>
            <person name="Lipovsky A."/>
            <person name="Liu X."/>
            <person name="Liu J."/>
            <person name="Liu S."/>
            <person name="Lokyitsang T."/>
            <person name="Lokyitsang Y."/>
            <person name="Lubonja R."/>
            <person name="Lui A."/>
            <person name="MacDonald P."/>
            <person name="Magnisalis V."/>
            <person name="Maru K."/>
            <person name="Matthews C."/>
            <person name="McCusker W."/>
            <person name="McDonough S."/>
            <person name="Mehta T."/>
            <person name="Meldrim J."/>
            <person name="Meneus L."/>
            <person name="Mihai O."/>
            <person name="Mihalev A."/>
            <person name="Mihova T."/>
            <person name="Mittelman R."/>
            <person name="Mlenga V."/>
            <person name="Montmayeur A."/>
            <person name="Mulrain L."/>
            <person name="Navidi A."/>
            <person name="Naylor J."/>
            <person name="Negash T."/>
            <person name="Nguyen T."/>
            <person name="Nguyen N."/>
            <person name="Nicol R."/>
            <person name="Norbu C."/>
            <person name="Norbu N."/>
            <person name="Novod N."/>
            <person name="O'Neill B."/>
            <person name="Osman S."/>
            <person name="Markiewicz E."/>
            <person name="Oyono O.L."/>
            <person name="Patti C."/>
            <person name="Phunkhang P."/>
            <person name="Pierre F."/>
            <person name="Priest M."/>
            <person name="Raghuraman S."/>
            <person name="Rege F."/>
            <person name="Reyes R."/>
            <person name="Rise C."/>
            <person name="Rogov P."/>
            <person name="Ross K."/>
            <person name="Ryan E."/>
            <person name="Settipalli S."/>
            <person name="Shea T."/>
            <person name="Sherpa N."/>
            <person name="Shi L."/>
            <person name="Shih D."/>
            <person name="Sparrow T."/>
            <person name="Spaulding J."/>
            <person name="Stalker J."/>
            <person name="Stange-Thomann N."/>
            <person name="Stavropoulos S."/>
            <person name="Stone C."/>
            <person name="Strader C."/>
            <person name="Tesfaye S."/>
            <person name="Thomson T."/>
            <person name="Thoulutsang Y."/>
            <person name="Thoulutsang D."/>
            <person name="Topham K."/>
            <person name="Topping I."/>
            <person name="Tsamla T."/>
            <person name="Vassiliev H."/>
            <person name="Vo A."/>
            <person name="Wangchuk T."/>
            <person name="Wangdi T."/>
            <person name="Weiand M."/>
            <person name="Wilkinson J."/>
            <person name="Wilson A."/>
            <person name="Yadav S."/>
            <person name="Young G."/>
            <person name="Yu Q."/>
            <person name="Zembek L."/>
            <person name="Zhong D."/>
            <person name="Zimmer A."/>
            <person name="Zwirko Z."/>
            <person name="Jaffe D.B."/>
            <person name="Alvarez P."/>
            <person name="Brockman W."/>
            <person name="Butler J."/>
            <person name="Chin C."/>
            <person name="Gnerre S."/>
            <person name="Grabherr M."/>
            <person name="Kleber M."/>
            <person name="Mauceli E."/>
            <person name="MacCallum I."/>
        </authorList>
    </citation>
    <scope>NUCLEOTIDE SEQUENCE [LARGE SCALE GENOMIC DNA]</scope>
    <source>
        <strain evidence="7">Tucson 14030-0811.24</strain>
    </source>
</reference>
<dbReference type="InterPro" id="IPR002138">
    <property type="entry name" value="Pept_C14_p10"/>
</dbReference>
<dbReference type="OrthoDB" id="6114029at2759"/>
<dbReference type="FunCoup" id="B4N5P2">
    <property type="interactions" value="17"/>
</dbReference>
<name>B4N5P2_DROWI</name>
<dbReference type="InterPro" id="IPR011600">
    <property type="entry name" value="Pept_C14_caspase"/>
</dbReference>
<dbReference type="AlphaFoldDB" id="B4N5P2"/>
<dbReference type="PROSITE" id="PS50208">
    <property type="entry name" value="CASPASE_P20"/>
    <property type="match status" value="1"/>
</dbReference>
<feature type="compositionally biased region" description="Low complexity" evidence="3">
    <location>
        <begin position="32"/>
        <end position="41"/>
    </location>
</feature>
<feature type="compositionally biased region" description="Low complexity" evidence="3">
    <location>
        <begin position="103"/>
        <end position="112"/>
    </location>
</feature>
<dbReference type="GO" id="GO:0043525">
    <property type="term" value="P:positive regulation of neuron apoptotic process"/>
    <property type="evidence" value="ECO:0007669"/>
    <property type="project" value="TreeGrafter"/>
</dbReference>
<feature type="domain" description="Caspase family p20" evidence="5">
    <location>
        <begin position="315"/>
        <end position="431"/>
    </location>
</feature>
<feature type="compositionally biased region" description="Basic and acidic residues" evidence="3">
    <location>
        <begin position="1"/>
        <end position="11"/>
    </location>
</feature>
<dbReference type="Gene3D" id="3.40.50.1460">
    <property type="match status" value="1"/>
</dbReference>
<evidence type="ECO:0000259" key="4">
    <source>
        <dbReference type="PROSITE" id="PS50207"/>
    </source>
</evidence>
<sequence length="525" mass="57690">MSWFSKKKETDQSSETAPNWSLVEQDPRKNVRTTSAATSTTNTAVQNSTIFDHNNHTVTYLSTRQTVTHTQQAKVTEIVHRRTPSQAELEELFASMRMGKGATTTTTTTTSTGNSRSRPPSLNGVALRSTTNFKANATNSSGGAKRTSTIAKTEHTTVTQKNGKTVTQRVETQRVEVKPKSKWPPWSTQSSASSSSSSSATAPSSSTALKPYVSPYAHEKPSAFGYVSTYGQQNPLTTSFTPSTSFKPTTSSKILTSTSVPKPYSSYTAPTTAPSPISHFDAKGSLPQKPSTSSSTSSLSKIFAKKKLKPARVYIFNHEKFDTENEYRVGSAQDVKALRKVFEQFKCKVEVITNGTVATVRSTIRMLESKRFEEQSALVIVILTHGRRHDKLAAKDSDYSLDDDVIFPILRNRTLSDKPKLFFVQACKGSMEKGGFKTDAAQPHGAPNEIYKCYSTYEGYVSFRTEDGTPFIQTLCEALERSGKTKDIDSIMTDVRVVVKQATQDGQIPSVTSTLTSKYVFGDYL</sequence>
<evidence type="ECO:0000313" key="7">
    <source>
        <dbReference type="Proteomes" id="UP000007798"/>
    </source>
</evidence>
<dbReference type="OMA" id="FMSTRQT"/>
<dbReference type="InParanoid" id="B4N5P2"/>
<dbReference type="Pfam" id="PF00656">
    <property type="entry name" value="Peptidase_C14"/>
    <property type="match status" value="1"/>
</dbReference>
<feature type="region of interest" description="Disordered" evidence="3">
    <location>
        <begin position="1"/>
        <end position="41"/>
    </location>
</feature>
<comment type="similarity">
    <text evidence="1 2">Belongs to the peptidase C14A family.</text>
</comment>
<keyword evidence="6" id="KW-0378">Hydrolase</keyword>
<feature type="region of interest" description="Disordered" evidence="3">
    <location>
        <begin position="278"/>
        <end position="297"/>
    </location>
</feature>
<dbReference type="HOGENOM" id="CLU_517074_0_0_1"/>
<evidence type="ECO:0000259" key="5">
    <source>
        <dbReference type="PROSITE" id="PS50208"/>
    </source>
</evidence>
<dbReference type="Proteomes" id="UP000007798">
    <property type="component" value="Unassembled WGS sequence"/>
</dbReference>
<dbReference type="eggNOG" id="KOG3573">
    <property type="taxonomic scope" value="Eukaryota"/>
</dbReference>
<dbReference type="InterPro" id="IPR001309">
    <property type="entry name" value="Pept_C14_p20"/>
</dbReference>
<organism evidence="6 7">
    <name type="scientific">Drosophila willistoni</name>
    <name type="common">Fruit fly</name>
    <dbReference type="NCBI Taxonomy" id="7260"/>
    <lineage>
        <taxon>Eukaryota</taxon>
        <taxon>Metazoa</taxon>
        <taxon>Ecdysozoa</taxon>
        <taxon>Arthropoda</taxon>
        <taxon>Hexapoda</taxon>
        <taxon>Insecta</taxon>
        <taxon>Pterygota</taxon>
        <taxon>Neoptera</taxon>
        <taxon>Endopterygota</taxon>
        <taxon>Diptera</taxon>
        <taxon>Brachycera</taxon>
        <taxon>Muscomorpha</taxon>
        <taxon>Ephydroidea</taxon>
        <taxon>Drosophilidae</taxon>
        <taxon>Drosophila</taxon>
        <taxon>Sophophora</taxon>
    </lineage>
</organism>
<feature type="compositionally biased region" description="Low complexity" evidence="3">
    <location>
        <begin position="187"/>
        <end position="208"/>
    </location>
</feature>
<dbReference type="STRING" id="7260.B4N5P2"/>
<evidence type="ECO:0000256" key="2">
    <source>
        <dbReference type="RuleBase" id="RU003971"/>
    </source>
</evidence>
<feature type="region of interest" description="Disordered" evidence="3">
    <location>
        <begin position="101"/>
        <end position="208"/>
    </location>
</feature>
<dbReference type="MEROPS" id="C14.023"/>
<dbReference type="GO" id="GO:0005737">
    <property type="term" value="C:cytoplasm"/>
    <property type="evidence" value="ECO:0007669"/>
    <property type="project" value="TreeGrafter"/>
</dbReference>
<proteinExistence type="inferred from homology"/>
<dbReference type="GO" id="GO:0004197">
    <property type="term" value="F:cysteine-type endopeptidase activity"/>
    <property type="evidence" value="ECO:0007669"/>
    <property type="project" value="InterPro"/>
</dbReference>
<accession>B4N5P2</accession>
<dbReference type="PRINTS" id="PR00376">
    <property type="entry name" value="IL1BCENZYME"/>
</dbReference>
<dbReference type="PhylomeDB" id="B4N5P2"/>
<dbReference type="PANTHER" id="PTHR10454">
    <property type="entry name" value="CASPASE"/>
    <property type="match status" value="1"/>
</dbReference>
<dbReference type="GO" id="GO:0006508">
    <property type="term" value="P:proteolysis"/>
    <property type="evidence" value="ECO:0007669"/>
    <property type="project" value="InterPro"/>
</dbReference>
<protein>
    <submittedName>
        <fullName evidence="6">Uncharacterized protein</fullName>
        <ecNumber evidence="6">3.4.22.-</ecNumber>
    </submittedName>
</protein>
<feature type="compositionally biased region" description="Low complexity" evidence="3">
    <location>
        <begin position="285"/>
        <end position="297"/>
    </location>
</feature>
<dbReference type="PANTHER" id="PTHR10454:SF232">
    <property type="entry name" value="AT03047P-RELATED"/>
    <property type="match status" value="1"/>
</dbReference>
<dbReference type="GO" id="GO:0006915">
    <property type="term" value="P:apoptotic process"/>
    <property type="evidence" value="ECO:0007669"/>
    <property type="project" value="TreeGrafter"/>
</dbReference>
<feature type="compositionally biased region" description="Polar residues" evidence="3">
    <location>
        <begin position="128"/>
        <end position="170"/>
    </location>
</feature>
<dbReference type="InterPro" id="IPR002398">
    <property type="entry name" value="Pept_C14"/>
</dbReference>
<dbReference type="EMBL" id="CH964154">
    <property type="protein sequence ID" value="EDW79681.1"/>
    <property type="molecule type" value="Genomic_DNA"/>
</dbReference>
<dbReference type="SUPFAM" id="SSF52129">
    <property type="entry name" value="Caspase-like"/>
    <property type="match status" value="1"/>
</dbReference>
<dbReference type="InterPro" id="IPR015917">
    <property type="entry name" value="Pept_C14A"/>
</dbReference>
<dbReference type="InterPro" id="IPR029030">
    <property type="entry name" value="Caspase-like_dom_sf"/>
</dbReference>
<evidence type="ECO:0000256" key="3">
    <source>
        <dbReference type="SAM" id="MobiDB-lite"/>
    </source>
</evidence>
<dbReference type="PROSITE" id="PS50207">
    <property type="entry name" value="CASPASE_P10"/>
    <property type="match status" value="1"/>
</dbReference>
<evidence type="ECO:0000313" key="6">
    <source>
        <dbReference type="EMBL" id="EDW79681.1"/>
    </source>
</evidence>
<keyword evidence="7" id="KW-1185">Reference proteome</keyword>